<dbReference type="AlphaFoldDB" id="E1JWH1"/>
<dbReference type="Proteomes" id="UP000006250">
    <property type="component" value="Unassembled WGS sequence"/>
</dbReference>
<protein>
    <submittedName>
        <fullName evidence="1">Uncharacterized protein</fullName>
    </submittedName>
</protein>
<dbReference type="Gene3D" id="3.60.21.10">
    <property type="match status" value="1"/>
</dbReference>
<reference evidence="1 2" key="1">
    <citation type="submission" date="2010-08" db="EMBL/GenBank/DDBJ databases">
        <title>The draft genome of Desulfovibrio fructosovorans JJ.</title>
        <authorList>
            <consortium name="US DOE Joint Genome Institute (JGI-PGF)"/>
            <person name="Lucas S."/>
            <person name="Copeland A."/>
            <person name="Lapidus A."/>
            <person name="Cheng J.-F."/>
            <person name="Bruce D."/>
            <person name="Goodwin L."/>
            <person name="Pitluck S."/>
            <person name="Land M.L."/>
            <person name="Hauser L."/>
            <person name="Chang Y.-J."/>
            <person name="Jeffries C."/>
            <person name="Wall J.D."/>
            <person name="Stahl D.A."/>
            <person name="Arkin A.P."/>
            <person name="Dehal P."/>
            <person name="Stolyar S.M."/>
            <person name="Hazen T.C."/>
            <person name="Woyke T.J."/>
        </authorList>
    </citation>
    <scope>NUCLEOTIDE SEQUENCE [LARGE SCALE GENOMIC DNA]</scope>
    <source>
        <strain evidence="1 2">JJ</strain>
    </source>
</reference>
<dbReference type="eggNOG" id="COG0737">
    <property type="taxonomic scope" value="Bacteria"/>
</dbReference>
<proteinExistence type="predicted"/>
<organism evidence="1 2">
    <name type="scientific">Solidesulfovibrio fructosivorans JJ]</name>
    <dbReference type="NCBI Taxonomy" id="596151"/>
    <lineage>
        <taxon>Bacteria</taxon>
        <taxon>Pseudomonadati</taxon>
        <taxon>Thermodesulfobacteriota</taxon>
        <taxon>Desulfovibrionia</taxon>
        <taxon>Desulfovibrionales</taxon>
        <taxon>Desulfovibrionaceae</taxon>
        <taxon>Solidesulfovibrio</taxon>
    </lineage>
</organism>
<dbReference type="EMBL" id="AECZ01000011">
    <property type="protein sequence ID" value="EFL51268.1"/>
    <property type="molecule type" value="Genomic_DNA"/>
</dbReference>
<dbReference type="SUPFAM" id="SSF56300">
    <property type="entry name" value="Metallo-dependent phosphatases"/>
    <property type="match status" value="1"/>
</dbReference>
<dbReference type="STRING" id="596151.DesfrDRAFT_1970"/>
<comment type="caution">
    <text evidence="1">The sequence shown here is derived from an EMBL/GenBank/DDBJ whole genome shotgun (WGS) entry which is preliminary data.</text>
</comment>
<dbReference type="InterPro" id="IPR029052">
    <property type="entry name" value="Metallo-depent_PP-like"/>
</dbReference>
<dbReference type="RefSeq" id="WP_005993422.1">
    <property type="nucleotide sequence ID" value="NZ_AECZ01000011.1"/>
</dbReference>
<name>E1JWH1_SOLFR</name>
<keyword evidence="2" id="KW-1185">Reference proteome</keyword>
<evidence type="ECO:0000313" key="1">
    <source>
        <dbReference type="EMBL" id="EFL51268.1"/>
    </source>
</evidence>
<accession>E1JWH1</accession>
<sequence length="216" mass="22536">MLLACPFEVLPDYALEAKPDPRKMPGMVKALDMMGYDAGALTPEEAAFLKEAGAPLPAAFTVLGTAPQTKLVPLGGDTVGIVFFPPSPDPKKPAPAALGDAVAQAAKALRGKARLVIGISGLGMGDEKAFLEAHPGVLDILLGSGPNAGNAGQPSADGKTLWARTYIKGKTINRLDLFALPGAPDFAWKPGQTYKTSVISLDERYPADPAVEKLFQ</sequence>
<evidence type="ECO:0000313" key="2">
    <source>
        <dbReference type="Proteomes" id="UP000006250"/>
    </source>
</evidence>
<gene>
    <name evidence="1" type="ORF">DesfrDRAFT_1970</name>
</gene>